<proteinExistence type="predicted"/>
<comment type="caution">
    <text evidence="1">The sequence shown here is derived from an EMBL/GenBank/DDBJ whole genome shotgun (WGS) entry which is preliminary data.</text>
</comment>
<organism evidence="1 2">
    <name type="scientific">Pseudotamlana agarivorans</name>
    <dbReference type="NCBI Taxonomy" id="481183"/>
    <lineage>
        <taxon>Bacteria</taxon>
        <taxon>Pseudomonadati</taxon>
        <taxon>Bacteroidota</taxon>
        <taxon>Flavobacteriia</taxon>
        <taxon>Flavobacteriales</taxon>
        <taxon>Flavobacteriaceae</taxon>
        <taxon>Pseudotamlana</taxon>
    </lineage>
</organism>
<dbReference type="EMBL" id="JAHKPD010000025">
    <property type="protein sequence ID" value="MBU2952139.1"/>
    <property type="molecule type" value="Genomic_DNA"/>
</dbReference>
<evidence type="ECO:0000313" key="1">
    <source>
        <dbReference type="EMBL" id="MBU2952139.1"/>
    </source>
</evidence>
<evidence type="ECO:0000313" key="2">
    <source>
        <dbReference type="Proteomes" id="UP001647509"/>
    </source>
</evidence>
<name>A0ACC5UCW4_9FLAO</name>
<dbReference type="Proteomes" id="UP001647509">
    <property type="component" value="Unassembled WGS sequence"/>
</dbReference>
<accession>A0ACC5UCW4</accession>
<gene>
    <name evidence="1" type="ORF">KO493_15670</name>
</gene>
<keyword evidence="2" id="KW-1185">Reference proteome</keyword>
<sequence>MILVTHNNQQVIRVFSEAKQAVLDFSPKQSVIDVLYALARQNPESLLVWQHESLAGQLDLDYIADVPVIHKKMLSFSFNAFLPPQIGYVEQSPFIAVNKKVCYPTWQMSGQVGCIKASNLLQFQHLVNDANFSYALCSIAKLAMPQGLWCYSDPKLVKRDLVVSEEASSIITLFKFVKQHYKNVWVGLLFLNLLIYEKRWALFSALGTLGVKRRLSVFKVLDISEEPKVKEEVSNIDVIIPTIGRKKYLYDVLKDLAKQTLLPKKVIVVEQNPDSGSTSDLNYLTTEIWPFKIDHVFKHRTGACFSRNLALEKVDSEWVFFADDDIRFKSDFLKTVIRNLRLNGAQAAMQSCLLSGQEKTYNIIHQTSIFGSGCSIVNSQCAKKVLFDLNLEHGFGEDTMYGNQLRALGVDIIYFPEPSILHLKAPMGGFRTEFKQLWSDEVVQPKPSPTIMYLKLKHDTVQQLRGYKLMLFFKTYKFNVFKIRRFNSQWEQSHKWAQFLLNRAVK</sequence>
<reference evidence="1" key="1">
    <citation type="submission" date="2021-05" db="EMBL/GenBank/DDBJ databases">
        <title>Draft genomes of bacteria isolated from model marine particles.</title>
        <authorList>
            <person name="Datta M.S."/>
            <person name="Schwartzman J.A."/>
            <person name="Enke T.N."/>
            <person name="Saavedra J."/>
            <person name="Cermak N."/>
            <person name="Cordero O.X."/>
        </authorList>
    </citation>
    <scope>NUCLEOTIDE SEQUENCE</scope>
    <source>
        <strain evidence="1">I2M19</strain>
    </source>
</reference>
<protein>
    <submittedName>
        <fullName evidence="1">Glycosyltransferase family 2 protein</fullName>
    </submittedName>
</protein>